<organism evidence="2 3">
    <name type="scientific">Lentilactobacillus raoultii</name>
    <dbReference type="NCBI Taxonomy" id="1987503"/>
    <lineage>
        <taxon>Bacteria</taxon>
        <taxon>Bacillati</taxon>
        <taxon>Bacillota</taxon>
        <taxon>Bacilli</taxon>
        <taxon>Lactobacillales</taxon>
        <taxon>Lactobacillaceae</taxon>
        <taxon>Lentilactobacillus</taxon>
    </lineage>
</organism>
<dbReference type="Proteomes" id="UP001597156">
    <property type="component" value="Unassembled WGS sequence"/>
</dbReference>
<comment type="pathway">
    <text evidence="1">Cell wall biogenesis; lipoteichoic acid biosynthesis.</text>
</comment>
<evidence type="ECO:0000256" key="1">
    <source>
        <dbReference type="PIRNR" id="PIRNR021438"/>
    </source>
</evidence>
<comment type="similarity">
    <text evidence="1">Belongs to the DltD family.</text>
</comment>
<evidence type="ECO:0000313" key="2">
    <source>
        <dbReference type="EMBL" id="MFD1125794.1"/>
    </source>
</evidence>
<comment type="caution">
    <text evidence="2">The sequence shown here is derived from an EMBL/GenBank/DDBJ whole genome shotgun (WGS) entry which is preliminary data.</text>
</comment>
<evidence type="ECO:0000313" key="3">
    <source>
        <dbReference type="Proteomes" id="UP001597156"/>
    </source>
</evidence>
<dbReference type="PIRSF" id="PIRSF021438">
    <property type="entry name" value="DltD"/>
    <property type="match status" value="1"/>
</dbReference>
<gene>
    <name evidence="2" type="primary">dltD</name>
    <name evidence="2" type="ORF">ACFQ22_10580</name>
</gene>
<proteinExistence type="inferred from homology"/>
<dbReference type="NCBIfam" id="TIGR04092">
    <property type="entry name" value="LTA_DltD"/>
    <property type="match status" value="1"/>
</dbReference>
<name>A0ABW3PF91_9LACO</name>
<dbReference type="EMBL" id="JBHTLH010000038">
    <property type="protein sequence ID" value="MFD1125794.1"/>
    <property type="molecule type" value="Genomic_DNA"/>
</dbReference>
<protein>
    <recommendedName>
        <fullName evidence="1">Protein DltD</fullName>
    </recommendedName>
</protein>
<keyword evidence="1" id="KW-0472">Membrane</keyword>
<dbReference type="PANTHER" id="PTHR40039">
    <property type="entry name" value="PROTEIN DLTD"/>
    <property type="match status" value="1"/>
</dbReference>
<dbReference type="PANTHER" id="PTHR40039:SF1">
    <property type="entry name" value="PROTEIN DLTD"/>
    <property type="match status" value="1"/>
</dbReference>
<keyword evidence="3" id="KW-1185">Reference proteome</keyword>
<dbReference type="Pfam" id="PF04914">
    <property type="entry name" value="DltD"/>
    <property type="match status" value="1"/>
</dbReference>
<keyword evidence="1" id="KW-1003">Cell membrane</keyword>
<dbReference type="RefSeq" id="WP_121979330.1">
    <property type="nucleotide sequence ID" value="NZ_JBHTLH010000038.1"/>
</dbReference>
<sequence>MRIKKRLFEIFGPVFCAGLLVLITFASPVWIKFGYVSPTSQKDAAVSLSPSVLKERLIKQAALNDEYVPFFGSSEWSRFDPFHPAVLAEKYHRSYRPFLLGTRGTQSLTHFFGMQLMHHQLHLQKAVFFISPQWFVPKGENPNAFSFYDSPLETTSWIRSEKDSKMTRFAAHRLLQMPAGHSDKIIADTLSRIATGLKPTAFQMNYINWRHRILLNEDQIYARFRIPAANEKKIEKNAAKLPAKYHFQYLNDLAGKIGRQKTASNDYQINDHFWRYRLKHHFKRLQDFQVGLSYLKSPEYGDFQLVLNQFANERTNVLFIIPPVNQKWEKYTGLSFGMLKKFNHKIKYQLRSQGFNHIDDLSNDGKVNYFMTDTIHPGWRGWLKMDRKIEPFLTKKVPSPHYKINKKFYSKSWQQTDSNFEK</sequence>
<dbReference type="SUPFAM" id="SSF52266">
    <property type="entry name" value="SGNH hydrolase"/>
    <property type="match status" value="1"/>
</dbReference>
<accession>A0ABW3PF91</accession>
<dbReference type="InterPro" id="IPR006998">
    <property type="entry name" value="DltD"/>
</dbReference>
<dbReference type="InterPro" id="IPR023896">
    <property type="entry name" value="LTA_DltD"/>
</dbReference>
<reference evidence="3" key="1">
    <citation type="journal article" date="2019" name="Int. J. Syst. Evol. Microbiol.">
        <title>The Global Catalogue of Microorganisms (GCM) 10K type strain sequencing project: providing services to taxonomists for standard genome sequencing and annotation.</title>
        <authorList>
            <consortium name="The Broad Institute Genomics Platform"/>
            <consortium name="The Broad Institute Genome Sequencing Center for Infectious Disease"/>
            <person name="Wu L."/>
            <person name="Ma J."/>
        </authorList>
    </citation>
    <scope>NUCLEOTIDE SEQUENCE [LARGE SCALE GENOMIC DNA]</scope>
    <source>
        <strain evidence="3">CCUG 71848</strain>
    </source>
</reference>